<dbReference type="SFLD" id="SFLDF00044">
    <property type="entry name" value="enolase-phosphatase"/>
    <property type="match status" value="1"/>
</dbReference>
<dbReference type="InterPro" id="IPR006439">
    <property type="entry name" value="HAD-SF_hydro_IA"/>
</dbReference>
<dbReference type="SFLD" id="SFLDG01133">
    <property type="entry name" value="C1.5.4:_Enolase-phosphatase_Li"/>
    <property type="match status" value="1"/>
</dbReference>
<protein>
    <recommendedName>
        <fullName evidence="4">Enolase-phosphatase E1</fullName>
        <ecNumber evidence="4">3.1.3.77</ecNumber>
    </recommendedName>
    <alternativeName>
        <fullName evidence="4">2,3-diketo-5-methylthio-1-phosphopentane phosphatase</fullName>
    </alternativeName>
</protein>
<dbReference type="FunFam" id="3.40.50.1000:FF:000079">
    <property type="entry name" value="Enolase-phosphatase E1"/>
    <property type="match status" value="1"/>
</dbReference>
<evidence type="ECO:0000256" key="3">
    <source>
        <dbReference type="ARBA" id="ARBA00023167"/>
    </source>
</evidence>
<comment type="pathway">
    <text evidence="4">Amino-acid biosynthesis; L-methionine biosynthesis via salvage pathway; L-methionine from S-methyl-5-thio-alpha-D-ribose 1-phosphate: step 4/6.</text>
</comment>
<sequence>MIRAILTDIEGTTSSLSFVKDVLFPYARERMAEFVRAHVAEPAVRRELEEVRRISGKSLNESEVIEQLIRWIDEDKKITPLKSLQGMIWQDGYKKSDFKGHIYEDAVRHLKKWKQAGIPLYVFSSGSVQAQKLLFAHTEYGDLTPLFSGYFDTAIGNKREANSYRKIAAAIGTTAPGDILFLSDIKEELDAAHAAGMQTIWLIRDGAIDPKAAHRQARNFDAISFS</sequence>
<gene>
    <name evidence="4" type="primary">mtnC</name>
    <name evidence="5" type="ORF">A3A87_06940</name>
</gene>
<dbReference type="UniPathway" id="UPA00904">
    <property type="reaction ID" value="UER00876"/>
</dbReference>
<proteinExistence type="inferred from homology"/>
<name>A0A1F6TXP9_9PROT</name>
<comment type="caution">
    <text evidence="5">The sequence shown here is derived from an EMBL/GenBank/DDBJ whole genome shotgun (WGS) entry which is preliminary data.</text>
</comment>
<reference evidence="5 6" key="1">
    <citation type="journal article" date="2016" name="Nat. Commun.">
        <title>Thousands of microbial genomes shed light on interconnected biogeochemical processes in an aquifer system.</title>
        <authorList>
            <person name="Anantharaman K."/>
            <person name="Brown C.T."/>
            <person name="Hug L.A."/>
            <person name="Sharon I."/>
            <person name="Castelle C.J."/>
            <person name="Probst A.J."/>
            <person name="Thomas B.C."/>
            <person name="Singh A."/>
            <person name="Wilkins M.J."/>
            <person name="Karaoz U."/>
            <person name="Brodie E.L."/>
            <person name="Williams K.H."/>
            <person name="Hubbard S.S."/>
            <person name="Banfield J.F."/>
        </authorList>
    </citation>
    <scope>NUCLEOTIDE SEQUENCE [LARGE SCALE GENOMIC DNA]</scope>
</reference>
<comment type="subunit">
    <text evidence="4">Monomer.</text>
</comment>
<dbReference type="InterPro" id="IPR023943">
    <property type="entry name" value="Enolase-ppase_E1"/>
</dbReference>
<dbReference type="PANTHER" id="PTHR20371:SF1">
    <property type="entry name" value="ENOLASE-PHOSPHATASE E1"/>
    <property type="match status" value="1"/>
</dbReference>
<accession>A0A1F6TXP9</accession>
<evidence type="ECO:0000313" key="6">
    <source>
        <dbReference type="Proteomes" id="UP000179037"/>
    </source>
</evidence>
<keyword evidence="4" id="KW-0479">Metal-binding</keyword>
<dbReference type="HAMAP" id="MF_01681">
    <property type="entry name" value="Salvage_MtnC"/>
    <property type="match status" value="1"/>
</dbReference>
<comment type="function">
    <text evidence="4">Bifunctional enzyme that catalyzes the enolization of 2,3-diketo-5-methylthiopentyl-1-phosphate (DK-MTP-1-P) into the intermediate 2-hydroxy-3-keto-5-methylthiopentenyl-1-phosphate (HK-MTPenyl-1-P), which is then dephosphorylated to form the acireductone 1,2-dihydroxy-3-keto-5-methylthiopentene (DHK-MTPene).</text>
</comment>
<dbReference type="NCBIfam" id="TIGR01691">
    <property type="entry name" value="enolase-ppase"/>
    <property type="match status" value="1"/>
</dbReference>
<comment type="cofactor">
    <cofactor evidence="4">
        <name>Mg(2+)</name>
        <dbReference type="ChEBI" id="CHEBI:18420"/>
    </cofactor>
    <text evidence="4">Binds 1 Mg(2+) ion per subunit.</text>
</comment>
<dbReference type="GO" id="GO:0019509">
    <property type="term" value="P:L-methionine salvage from methylthioadenosine"/>
    <property type="evidence" value="ECO:0007669"/>
    <property type="project" value="UniProtKB-UniRule"/>
</dbReference>
<comment type="pathway">
    <text evidence="4">Amino-acid biosynthesis; L-methionine biosynthesis via salvage pathway; L-methionine from S-methyl-5-thio-alpha-D-ribose 1-phosphate: step 3/6.</text>
</comment>
<dbReference type="Pfam" id="PF00702">
    <property type="entry name" value="Hydrolase"/>
    <property type="match status" value="1"/>
</dbReference>
<dbReference type="CDD" id="cd01629">
    <property type="entry name" value="HAD_EP"/>
    <property type="match status" value="1"/>
</dbReference>
<dbReference type="GO" id="GO:0043715">
    <property type="term" value="F:2,3-diketo-5-methylthiopentyl-1-phosphate enolase activity"/>
    <property type="evidence" value="ECO:0007669"/>
    <property type="project" value="UniProtKB-UniRule"/>
</dbReference>
<dbReference type="AlphaFoldDB" id="A0A1F6TXP9"/>
<keyword evidence="4" id="KW-0460">Magnesium</keyword>
<dbReference type="InterPro" id="IPR036412">
    <property type="entry name" value="HAD-like_sf"/>
</dbReference>
<dbReference type="Proteomes" id="UP000179037">
    <property type="component" value="Unassembled WGS sequence"/>
</dbReference>
<dbReference type="STRING" id="1817768.A3A87_06940"/>
<evidence type="ECO:0000256" key="2">
    <source>
        <dbReference type="ARBA" id="ARBA00022801"/>
    </source>
</evidence>
<comment type="catalytic activity">
    <reaction evidence="4">
        <text>5-methylsulfanyl-2,3-dioxopentyl phosphate + H2O = 1,2-dihydroxy-5-(methylsulfanyl)pent-1-en-3-one + phosphate</text>
        <dbReference type="Rhea" id="RHEA:21700"/>
        <dbReference type="ChEBI" id="CHEBI:15377"/>
        <dbReference type="ChEBI" id="CHEBI:43474"/>
        <dbReference type="ChEBI" id="CHEBI:49252"/>
        <dbReference type="ChEBI" id="CHEBI:58828"/>
        <dbReference type="EC" id="3.1.3.77"/>
    </reaction>
</comment>
<dbReference type="GO" id="GO:0043874">
    <property type="term" value="F:acireductone synthase activity"/>
    <property type="evidence" value="ECO:0007669"/>
    <property type="project" value="UniProtKB-EC"/>
</dbReference>
<evidence type="ECO:0000313" key="5">
    <source>
        <dbReference type="EMBL" id="OGI49849.1"/>
    </source>
</evidence>
<comment type="similarity">
    <text evidence="4">Belongs to the HAD-like hydrolase superfamily. MasA/MtnC family.</text>
</comment>
<dbReference type="SUPFAM" id="SSF56784">
    <property type="entry name" value="HAD-like"/>
    <property type="match status" value="1"/>
</dbReference>
<dbReference type="InterPro" id="IPR023214">
    <property type="entry name" value="HAD_sf"/>
</dbReference>
<dbReference type="PRINTS" id="PR00413">
    <property type="entry name" value="HADHALOGNASE"/>
</dbReference>
<dbReference type="PANTHER" id="PTHR20371">
    <property type="entry name" value="ENOLASE-PHOSPHATASE E1"/>
    <property type="match status" value="1"/>
</dbReference>
<dbReference type="EC" id="3.1.3.77" evidence="4"/>
<keyword evidence="2 4" id="KW-0378">Hydrolase</keyword>
<dbReference type="SFLD" id="SFLDG01129">
    <property type="entry name" value="C1.5:_HAD__Beta-PGM__Phosphata"/>
    <property type="match status" value="1"/>
</dbReference>
<dbReference type="GO" id="GO:0043716">
    <property type="term" value="F:2-hydroxy-3-keto-5-methylthiopentenyl-1-phosphate phosphatase activity"/>
    <property type="evidence" value="ECO:0007669"/>
    <property type="project" value="UniProtKB-UniRule"/>
</dbReference>
<dbReference type="SFLD" id="SFLDS00003">
    <property type="entry name" value="Haloacid_Dehalogenase"/>
    <property type="match status" value="1"/>
</dbReference>
<dbReference type="GO" id="GO:0000287">
    <property type="term" value="F:magnesium ion binding"/>
    <property type="evidence" value="ECO:0007669"/>
    <property type="project" value="UniProtKB-UniRule"/>
</dbReference>
<keyword evidence="3 4" id="KW-0486">Methionine biosynthesis</keyword>
<evidence type="ECO:0000256" key="4">
    <source>
        <dbReference type="HAMAP-Rule" id="MF_01681"/>
    </source>
</evidence>
<keyword evidence="1 4" id="KW-0028">Amino-acid biosynthesis</keyword>
<evidence type="ECO:0000256" key="1">
    <source>
        <dbReference type="ARBA" id="ARBA00022605"/>
    </source>
</evidence>
<organism evidence="5 6">
    <name type="scientific">Candidatus Muproteobacteria bacterium RIFCSPLOWO2_01_FULL_60_18</name>
    <dbReference type="NCBI Taxonomy" id="1817768"/>
    <lineage>
        <taxon>Bacteria</taxon>
        <taxon>Pseudomonadati</taxon>
        <taxon>Pseudomonadota</taxon>
        <taxon>Candidatus Muproteobacteria</taxon>
    </lineage>
</organism>
<dbReference type="Gene3D" id="1.10.720.60">
    <property type="match status" value="1"/>
</dbReference>
<dbReference type="Gene3D" id="3.40.50.1000">
    <property type="entry name" value="HAD superfamily/HAD-like"/>
    <property type="match status" value="1"/>
</dbReference>
<dbReference type="EMBL" id="MFTC01000086">
    <property type="protein sequence ID" value="OGI49849.1"/>
    <property type="molecule type" value="Genomic_DNA"/>
</dbReference>